<feature type="compositionally biased region" description="Polar residues" evidence="1">
    <location>
        <begin position="36"/>
        <end position="49"/>
    </location>
</feature>
<evidence type="ECO:0000313" key="3">
    <source>
        <dbReference type="Proteomes" id="UP000007648"/>
    </source>
</evidence>
<keyword evidence="3" id="KW-1185">Reference proteome</keyword>
<evidence type="ECO:0000313" key="2">
    <source>
        <dbReference type="Ensembl" id="ENSSHAP00000045263.1"/>
    </source>
</evidence>
<accession>A0A7N4V7Z1</accession>
<dbReference type="Ensembl" id="ENSSHAT00000038633.1">
    <property type="protein sequence ID" value="ENSSHAP00000045263.1"/>
    <property type="gene ID" value="ENSSHAG00000018246.2"/>
</dbReference>
<organism evidence="2 3">
    <name type="scientific">Sarcophilus harrisii</name>
    <name type="common">Tasmanian devil</name>
    <name type="synonym">Sarcophilus laniarius</name>
    <dbReference type="NCBI Taxonomy" id="9305"/>
    <lineage>
        <taxon>Eukaryota</taxon>
        <taxon>Metazoa</taxon>
        <taxon>Chordata</taxon>
        <taxon>Craniata</taxon>
        <taxon>Vertebrata</taxon>
        <taxon>Euteleostomi</taxon>
        <taxon>Mammalia</taxon>
        <taxon>Metatheria</taxon>
        <taxon>Dasyuromorphia</taxon>
        <taxon>Dasyuridae</taxon>
        <taxon>Sarcophilus</taxon>
    </lineage>
</organism>
<dbReference type="AlphaFoldDB" id="A0A7N4V7Z1"/>
<proteinExistence type="predicted"/>
<reference evidence="2 3" key="1">
    <citation type="journal article" date="2011" name="Proc. Natl. Acad. Sci. U.S.A.">
        <title>Genetic diversity and population structure of the endangered marsupial Sarcophilus harrisii (Tasmanian devil).</title>
        <authorList>
            <person name="Miller W."/>
            <person name="Hayes V.M."/>
            <person name="Ratan A."/>
            <person name="Petersen D.C."/>
            <person name="Wittekindt N.E."/>
            <person name="Miller J."/>
            <person name="Walenz B."/>
            <person name="Knight J."/>
            <person name="Qi J."/>
            <person name="Zhao F."/>
            <person name="Wang Q."/>
            <person name="Bedoya-Reina O.C."/>
            <person name="Katiyar N."/>
            <person name="Tomsho L.P."/>
            <person name="Kasson L.M."/>
            <person name="Hardie R.A."/>
            <person name="Woodbridge P."/>
            <person name="Tindall E.A."/>
            <person name="Bertelsen M.F."/>
            <person name="Dixon D."/>
            <person name="Pyecroft S."/>
            <person name="Helgen K.M."/>
            <person name="Lesk A.M."/>
            <person name="Pringle T.H."/>
            <person name="Patterson N."/>
            <person name="Zhang Y."/>
            <person name="Kreiss A."/>
            <person name="Woods G.M."/>
            <person name="Jones M.E."/>
            <person name="Schuster S.C."/>
        </authorList>
    </citation>
    <scope>NUCLEOTIDE SEQUENCE [LARGE SCALE GENOMIC DNA]</scope>
</reference>
<dbReference type="Proteomes" id="UP000007648">
    <property type="component" value="Unassembled WGS sequence"/>
</dbReference>
<feature type="compositionally biased region" description="Basic and acidic residues" evidence="1">
    <location>
        <begin position="56"/>
        <end position="73"/>
    </location>
</feature>
<evidence type="ECO:0000256" key="1">
    <source>
        <dbReference type="SAM" id="MobiDB-lite"/>
    </source>
</evidence>
<protein>
    <submittedName>
        <fullName evidence="2">Parkin coregulated like</fullName>
    </submittedName>
</protein>
<dbReference type="GeneTree" id="ENSGT00940000159756"/>
<sequence>MQKSESHGSLQMRNRVTGTCEKRTSSGSQVKHRSVIHQNKSSSTNSTNFAKKPHPRPSDKLNPKTIDPTHSDGEVFERGLNALVQLSSVVGPSLNDHLKHLLTSGSLMIIKAKIPTYCSISS</sequence>
<reference evidence="2" key="2">
    <citation type="submission" date="2025-08" db="UniProtKB">
        <authorList>
            <consortium name="Ensembl"/>
        </authorList>
    </citation>
    <scope>IDENTIFICATION</scope>
</reference>
<feature type="compositionally biased region" description="Polar residues" evidence="1">
    <location>
        <begin position="7"/>
        <end position="17"/>
    </location>
</feature>
<gene>
    <name evidence="2" type="primary">PACRGL</name>
</gene>
<feature type="region of interest" description="Disordered" evidence="1">
    <location>
        <begin position="1"/>
        <end position="73"/>
    </location>
</feature>
<reference evidence="2" key="3">
    <citation type="submission" date="2025-09" db="UniProtKB">
        <authorList>
            <consortium name="Ensembl"/>
        </authorList>
    </citation>
    <scope>IDENTIFICATION</scope>
</reference>
<name>A0A7N4V7Z1_SARHA</name>